<name>A0ABV3VI63_9MYCO</name>
<keyword evidence="2" id="KW-1185">Reference proteome</keyword>
<evidence type="ECO:0000313" key="1">
    <source>
        <dbReference type="EMBL" id="MEX3741094.1"/>
    </source>
</evidence>
<gene>
    <name evidence="1" type="ORF">ABFW12_22970</name>
</gene>
<dbReference type="RefSeq" id="WP_368573793.1">
    <property type="nucleotide sequence ID" value="NZ_JBDLOU010000058.1"/>
</dbReference>
<proteinExistence type="predicted"/>
<organism evidence="1 2">
    <name type="scientific">Mycolicibacterium porcinum</name>
    <dbReference type="NCBI Taxonomy" id="39693"/>
    <lineage>
        <taxon>Bacteria</taxon>
        <taxon>Bacillati</taxon>
        <taxon>Actinomycetota</taxon>
        <taxon>Actinomycetes</taxon>
        <taxon>Mycobacteriales</taxon>
        <taxon>Mycobacteriaceae</taxon>
        <taxon>Mycolicibacterium</taxon>
    </lineage>
</organism>
<dbReference type="Proteomes" id="UP001558474">
    <property type="component" value="Unassembled WGS sequence"/>
</dbReference>
<protein>
    <submittedName>
        <fullName evidence="1">Uncharacterized protein</fullName>
    </submittedName>
</protein>
<evidence type="ECO:0000313" key="2">
    <source>
        <dbReference type="Proteomes" id="UP001558474"/>
    </source>
</evidence>
<reference evidence="1 2" key="1">
    <citation type="submission" date="2024-04" db="EMBL/GenBank/DDBJ databases">
        <title>Genomic Markers of Mycobacteria.</title>
        <authorList>
            <person name="Soliman M.S."/>
            <person name="Elkholy A."/>
            <person name="Soliman N.S."/>
            <person name="Abbas A."/>
            <person name="Khayrat S."/>
            <person name="Shawky S."/>
        </authorList>
    </citation>
    <scope>NUCLEOTIDE SEQUENCE [LARGE SCALE GENOMIC DNA]</scope>
    <source>
        <strain evidence="1 2">Egy-CU-AM5</strain>
    </source>
</reference>
<accession>A0ABV3VI63</accession>
<sequence length="156" mass="16664">MTQPPGPYATSAELATYMQTEFDDVETASAGMLLGFIATLIRIEYSDIDSRTPPIDPQLPKLVSLELVSRKMFATRNGGASSVTEAMDEVNVTTNFGPKPFGGLELDSWAINLLAPEATAGPRAFGIRMSSTARVPAEQYSSSRVPPALGGVLPWV</sequence>
<dbReference type="EMBL" id="JBDLOU010000058">
    <property type="protein sequence ID" value="MEX3741094.1"/>
    <property type="molecule type" value="Genomic_DNA"/>
</dbReference>
<comment type="caution">
    <text evidence="1">The sequence shown here is derived from an EMBL/GenBank/DDBJ whole genome shotgun (WGS) entry which is preliminary data.</text>
</comment>